<name>A0AAD4D1M7_9FUNG</name>
<feature type="compositionally biased region" description="Basic and acidic residues" evidence="1">
    <location>
        <begin position="8"/>
        <end position="18"/>
    </location>
</feature>
<evidence type="ECO:0000313" key="2">
    <source>
        <dbReference type="EMBL" id="KAG0254344.1"/>
    </source>
</evidence>
<protein>
    <submittedName>
        <fullName evidence="2">Uncharacterized protein</fullName>
    </submittedName>
</protein>
<accession>A0AAD4D1M7</accession>
<gene>
    <name evidence="2" type="ORF">BGZ95_006069</name>
</gene>
<dbReference type="AlphaFoldDB" id="A0AAD4D1M7"/>
<dbReference type="EMBL" id="JAAAIL010002817">
    <property type="protein sequence ID" value="KAG0254344.1"/>
    <property type="molecule type" value="Genomic_DNA"/>
</dbReference>
<proteinExistence type="predicted"/>
<comment type="caution">
    <text evidence="2">The sequence shown here is derived from an EMBL/GenBank/DDBJ whole genome shotgun (WGS) entry which is preliminary data.</text>
</comment>
<evidence type="ECO:0000313" key="3">
    <source>
        <dbReference type="Proteomes" id="UP001194580"/>
    </source>
</evidence>
<organism evidence="2 3">
    <name type="scientific">Linnemannia exigua</name>
    <dbReference type="NCBI Taxonomy" id="604196"/>
    <lineage>
        <taxon>Eukaryota</taxon>
        <taxon>Fungi</taxon>
        <taxon>Fungi incertae sedis</taxon>
        <taxon>Mucoromycota</taxon>
        <taxon>Mortierellomycotina</taxon>
        <taxon>Mortierellomycetes</taxon>
        <taxon>Mortierellales</taxon>
        <taxon>Mortierellaceae</taxon>
        <taxon>Linnemannia</taxon>
    </lineage>
</organism>
<sequence>LKPTRQRQRNEPLQESRRPSTPSRFPKLEEANKRLFRSPIAKCDRTVFNAIATIQLGTIELIVPQYRQGASKSIIGTATTTATTIPVSDTLTKTPSCRISELTIKVVEEFIVDSGKASEKIGEVALLGPYLDQEYRRKLLNCLIAELETAKLLAIDLLQ</sequence>
<keyword evidence="3" id="KW-1185">Reference proteome</keyword>
<feature type="region of interest" description="Disordered" evidence="1">
    <location>
        <begin position="1"/>
        <end position="25"/>
    </location>
</feature>
<feature type="non-terminal residue" evidence="2">
    <location>
        <position position="1"/>
    </location>
</feature>
<reference evidence="2" key="1">
    <citation type="journal article" date="2020" name="Fungal Divers.">
        <title>Resolving the Mortierellaceae phylogeny through synthesis of multi-gene phylogenetics and phylogenomics.</title>
        <authorList>
            <person name="Vandepol N."/>
            <person name="Liber J."/>
            <person name="Desiro A."/>
            <person name="Na H."/>
            <person name="Kennedy M."/>
            <person name="Barry K."/>
            <person name="Grigoriev I.V."/>
            <person name="Miller A.N."/>
            <person name="O'Donnell K."/>
            <person name="Stajich J.E."/>
            <person name="Bonito G."/>
        </authorList>
    </citation>
    <scope>NUCLEOTIDE SEQUENCE</scope>
    <source>
        <strain evidence="2">NRRL 28262</strain>
    </source>
</reference>
<dbReference type="Proteomes" id="UP001194580">
    <property type="component" value="Unassembled WGS sequence"/>
</dbReference>
<evidence type="ECO:0000256" key="1">
    <source>
        <dbReference type="SAM" id="MobiDB-lite"/>
    </source>
</evidence>
<feature type="non-terminal residue" evidence="2">
    <location>
        <position position="159"/>
    </location>
</feature>